<feature type="compositionally biased region" description="Basic and acidic residues" evidence="1">
    <location>
        <begin position="143"/>
        <end position="154"/>
    </location>
</feature>
<protein>
    <submittedName>
        <fullName evidence="2">Uncharacterized protein</fullName>
    </submittedName>
</protein>
<evidence type="ECO:0000313" key="2">
    <source>
        <dbReference type="EMBL" id="ALN82592.1"/>
    </source>
</evidence>
<accession>A0A0S2FGD4</accession>
<organism evidence="2 3">
    <name type="scientific">Lysobacter antibioticus</name>
    <dbReference type="NCBI Taxonomy" id="84531"/>
    <lineage>
        <taxon>Bacteria</taxon>
        <taxon>Pseudomonadati</taxon>
        <taxon>Pseudomonadota</taxon>
        <taxon>Gammaproteobacteria</taxon>
        <taxon>Lysobacterales</taxon>
        <taxon>Lysobacteraceae</taxon>
        <taxon>Lysobacter</taxon>
    </lineage>
</organism>
<feature type="region of interest" description="Disordered" evidence="1">
    <location>
        <begin position="135"/>
        <end position="154"/>
    </location>
</feature>
<dbReference type="AlphaFoldDB" id="A0A0S2FGD4"/>
<dbReference type="KEGG" id="lab:LA76x_4484"/>
<dbReference type="EMBL" id="CP011129">
    <property type="protein sequence ID" value="ALN82592.1"/>
    <property type="molecule type" value="Genomic_DNA"/>
</dbReference>
<keyword evidence="3" id="KW-1185">Reference proteome</keyword>
<dbReference type="Proteomes" id="UP000060787">
    <property type="component" value="Chromosome"/>
</dbReference>
<proteinExistence type="predicted"/>
<sequence length="177" mass="19770">MEAKYKRNPAPKQPYQIVLKIEDAPGPFAKVEGFASYEATECTYIPDPIAGVPLKPSSDIPMEFSKVDESTYIATVYADAMLDEDYLGEGLCHWRLMSVNSRAKATGAKTDVRYVANLWSDDLNAQKARTTYYVNNEYPGSEPDGRSDQGNFDRSKYKAEFQDQLFSITLTPKAGTP</sequence>
<dbReference type="STRING" id="84531.LA76x_4484"/>
<gene>
    <name evidence="2" type="ORF">LA76x_4484</name>
</gene>
<evidence type="ECO:0000256" key="1">
    <source>
        <dbReference type="SAM" id="MobiDB-lite"/>
    </source>
</evidence>
<dbReference type="PATRIC" id="fig|84531.8.peg.4480"/>
<name>A0A0S2FGD4_LYSAN</name>
<evidence type="ECO:0000313" key="3">
    <source>
        <dbReference type="Proteomes" id="UP000060787"/>
    </source>
</evidence>
<reference evidence="2 3" key="1">
    <citation type="journal article" date="2015" name="BMC Genomics">
        <title>Comparative genomics and metabolic profiling of the genus Lysobacter.</title>
        <authorList>
            <person name="de Bruijn I."/>
            <person name="Cheng X."/>
            <person name="de Jager V."/>
            <person name="Exposito R.G."/>
            <person name="Watrous J."/>
            <person name="Patel N."/>
            <person name="Postma J."/>
            <person name="Dorrestein P.C."/>
            <person name="Kobayashi D."/>
            <person name="Raaijmakers J.M."/>
        </authorList>
    </citation>
    <scope>NUCLEOTIDE SEQUENCE [LARGE SCALE GENOMIC DNA]</scope>
    <source>
        <strain evidence="2 3">76</strain>
    </source>
</reference>